<dbReference type="Gene3D" id="2.40.70.10">
    <property type="entry name" value="Acid Proteases"/>
    <property type="match status" value="2"/>
</dbReference>
<keyword evidence="3 6" id="KW-1133">Transmembrane helix</keyword>
<dbReference type="InterPro" id="IPR051694">
    <property type="entry name" value="Immunoregulatory_rcpt-like"/>
</dbReference>
<keyword evidence="9" id="KW-1185">Reference proteome</keyword>
<proteinExistence type="predicted"/>
<dbReference type="AlphaFoldDB" id="A0A6A6ILL5"/>
<evidence type="ECO:0000313" key="9">
    <source>
        <dbReference type="Proteomes" id="UP000800094"/>
    </source>
</evidence>
<evidence type="ECO:0000256" key="2">
    <source>
        <dbReference type="ARBA" id="ARBA00022692"/>
    </source>
</evidence>
<feature type="region of interest" description="Disordered" evidence="5">
    <location>
        <begin position="477"/>
        <end position="697"/>
    </location>
</feature>
<dbReference type="GO" id="GO:0006508">
    <property type="term" value="P:proteolysis"/>
    <property type="evidence" value="ECO:0007669"/>
    <property type="project" value="UniProtKB-KW"/>
</dbReference>
<evidence type="ECO:0000256" key="3">
    <source>
        <dbReference type="ARBA" id="ARBA00022989"/>
    </source>
</evidence>
<evidence type="ECO:0000256" key="4">
    <source>
        <dbReference type="ARBA" id="ARBA00023136"/>
    </source>
</evidence>
<protein>
    <submittedName>
        <fullName evidence="8">Acid protease</fullName>
    </submittedName>
</protein>
<evidence type="ECO:0000259" key="7">
    <source>
        <dbReference type="PROSITE" id="PS51767"/>
    </source>
</evidence>
<comment type="subcellular location">
    <subcellularLocation>
        <location evidence="1">Membrane</location>
        <topology evidence="1">Single-pass membrane protein</topology>
    </subcellularLocation>
</comment>
<keyword evidence="4 6" id="KW-0472">Membrane</keyword>
<accession>A0A6A6ILL5</accession>
<dbReference type="InterPro" id="IPR021109">
    <property type="entry name" value="Peptidase_aspartic_dom_sf"/>
</dbReference>
<name>A0A6A6ILL5_9PLEO</name>
<evidence type="ECO:0000256" key="1">
    <source>
        <dbReference type="ARBA" id="ARBA00004167"/>
    </source>
</evidence>
<keyword evidence="8" id="KW-0378">Hydrolase</keyword>
<dbReference type="OrthoDB" id="4074350at2759"/>
<reference evidence="8" key="1">
    <citation type="journal article" date="2020" name="Stud. Mycol.">
        <title>101 Dothideomycetes genomes: a test case for predicting lifestyles and emergence of pathogens.</title>
        <authorList>
            <person name="Haridas S."/>
            <person name="Albert R."/>
            <person name="Binder M."/>
            <person name="Bloem J."/>
            <person name="Labutti K."/>
            <person name="Salamov A."/>
            <person name="Andreopoulos B."/>
            <person name="Baker S."/>
            <person name="Barry K."/>
            <person name="Bills G."/>
            <person name="Bluhm B."/>
            <person name="Cannon C."/>
            <person name="Castanera R."/>
            <person name="Culley D."/>
            <person name="Daum C."/>
            <person name="Ezra D."/>
            <person name="Gonzalez J."/>
            <person name="Henrissat B."/>
            <person name="Kuo A."/>
            <person name="Liang C."/>
            <person name="Lipzen A."/>
            <person name="Lutzoni F."/>
            <person name="Magnuson J."/>
            <person name="Mondo S."/>
            <person name="Nolan M."/>
            <person name="Ohm R."/>
            <person name="Pangilinan J."/>
            <person name="Park H.-J."/>
            <person name="Ramirez L."/>
            <person name="Alfaro M."/>
            <person name="Sun H."/>
            <person name="Tritt A."/>
            <person name="Yoshinaga Y."/>
            <person name="Zwiers L.-H."/>
            <person name="Turgeon B."/>
            <person name="Goodwin S."/>
            <person name="Spatafora J."/>
            <person name="Crous P."/>
            <person name="Grigoriev I."/>
        </authorList>
    </citation>
    <scope>NUCLEOTIDE SEQUENCE</scope>
    <source>
        <strain evidence="8">CBS 122368</strain>
    </source>
</reference>
<dbReference type="CDD" id="cd05471">
    <property type="entry name" value="pepsin_like"/>
    <property type="match status" value="1"/>
</dbReference>
<dbReference type="PANTHER" id="PTHR15549">
    <property type="entry name" value="PAIRED IMMUNOGLOBULIN-LIKE TYPE 2 RECEPTOR"/>
    <property type="match status" value="1"/>
</dbReference>
<dbReference type="PANTHER" id="PTHR15549:SF26">
    <property type="entry name" value="AXIAL BUDDING PATTERN PROTEIN 2-RELATED"/>
    <property type="match status" value="1"/>
</dbReference>
<dbReference type="InterPro" id="IPR033121">
    <property type="entry name" value="PEPTIDASE_A1"/>
</dbReference>
<feature type="compositionally biased region" description="Polar residues" evidence="5">
    <location>
        <begin position="661"/>
        <end position="676"/>
    </location>
</feature>
<dbReference type="GO" id="GO:0071944">
    <property type="term" value="C:cell periphery"/>
    <property type="evidence" value="ECO:0007669"/>
    <property type="project" value="UniProtKB-ARBA"/>
</dbReference>
<dbReference type="Pfam" id="PF00026">
    <property type="entry name" value="Asp"/>
    <property type="match status" value="1"/>
</dbReference>
<dbReference type="Proteomes" id="UP000800094">
    <property type="component" value="Unassembled WGS sequence"/>
</dbReference>
<dbReference type="GO" id="GO:0008233">
    <property type="term" value="F:peptidase activity"/>
    <property type="evidence" value="ECO:0007669"/>
    <property type="project" value="UniProtKB-KW"/>
</dbReference>
<gene>
    <name evidence="8" type="ORF">BU26DRAFT_423009</name>
</gene>
<organism evidence="8 9">
    <name type="scientific">Trematosphaeria pertusa</name>
    <dbReference type="NCBI Taxonomy" id="390896"/>
    <lineage>
        <taxon>Eukaryota</taxon>
        <taxon>Fungi</taxon>
        <taxon>Dikarya</taxon>
        <taxon>Ascomycota</taxon>
        <taxon>Pezizomycotina</taxon>
        <taxon>Dothideomycetes</taxon>
        <taxon>Pleosporomycetidae</taxon>
        <taxon>Pleosporales</taxon>
        <taxon>Massarineae</taxon>
        <taxon>Trematosphaeriaceae</taxon>
        <taxon>Trematosphaeria</taxon>
    </lineage>
</organism>
<evidence type="ECO:0000313" key="8">
    <source>
        <dbReference type="EMBL" id="KAF2251484.1"/>
    </source>
</evidence>
<keyword evidence="2 6" id="KW-0812">Transmembrane</keyword>
<feature type="transmembrane region" description="Helical" evidence="6">
    <location>
        <begin position="433"/>
        <end position="456"/>
    </location>
</feature>
<feature type="compositionally biased region" description="Polar residues" evidence="5">
    <location>
        <begin position="564"/>
        <end position="573"/>
    </location>
</feature>
<dbReference type="GO" id="GO:0016020">
    <property type="term" value="C:membrane"/>
    <property type="evidence" value="ECO:0007669"/>
    <property type="project" value="UniProtKB-SubCell"/>
</dbReference>
<dbReference type="SUPFAM" id="SSF50630">
    <property type="entry name" value="Acid proteases"/>
    <property type="match status" value="1"/>
</dbReference>
<feature type="domain" description="Peptidase A1" evidence="7">
    <location>
        <begin position="39"/>
        <end position="394"/>
    </location>
</feature>
<keyword evidence="8" id="KW-0645">Protease</keyword>
<evidence type="ECO:0000256" key="6">
    <source>
        <dbReference type="SAM" id="Phobius"/>
    </source>
</evidence>
<sequence length="697" mass="75584">MLFRKRADSANNTIPLPIALTASGDFDGNDGKWSTFFINIGDDASGRYGQNFKVLISTSSPITLVPQQAEWCNQDCAEKRGVMPFNGDQTLGFRDSSSQAWKDAGIYSIPTPHWWSWDELNGTWGSENVGLGESSPESLILTDQFVVEYTFKEFFLGSFGLAVGPVNPGSGAKNPFLATFKSANIIPSASYGYTAGAYYRNNGKGTVGDLILGGYDQSRVELDRGVSIHMPNERNNSLVVGVQSILYKPDPDIEANTFSFTSESKGFFATIDSTLPYLWLPGDVCDKFAERFQLTYNSSIDLYTVNASAHQFNAQQNATVSFKIGSGPDDSNTFTTIILPYDAFNLQVDYPIVDNATNYFPIKRSTKGDFVLGRTFLQEAYIVVDYERANFTVAPAYYSEPMPDQNLIPIYNTSFPTASQTPKPSDGGLSPGAVAGIVVGIVVALLLACLAAFFWWKKQRQQKKAYEKDATTSEIDTVVAGNEVKHRRVSELDSEPPGSPKPPVGGYYGDRDQKDGIPFPPISEMDSPPAELYSPPPGSGTPNSMNGSDYFIAGNRVRRRGATRESSGNNTPGTPAPIAELPGDDGNPKMSPVHSRGPSDSSLHTNIDEVVTRTDASPERSQQPQPSEEAKTEGSEAKAGGEAEPEAGALERRPSHARGLSDTTVQSDSTAVSQPTPEELEAWAMGRDDGPQRPLSE</sequence>
<feature type="compositionally biased region" description="Basic and acidic residues" evidence="5">
    <location>
        <begin position="686"/>
        <end position="697"/>
    </location>
</feature>
<dbReference type="InterPro" id="IPR034164">
    <property type="entry name" value="Pepsin-like_dom"/>
</dbReference>
<dbReference type="GeneID" id="54576820"/>
<feature type="compositionally biased region" description="Basic and acidic residues" evidence="5">
    <location>
        <begin position="606"/>
        <end position="618"/>
    </location>
</feature>
<dbReference type="RefSeq" id="XP_033686488.1">
    <property type="nucleotide sequence ID" value="XM_033823490.1"/>
</dbReference>
<evidence type="ECO:0000256" key="5">
    <source>
        <dbReference type="SAM" id="MobiDB-lite"/>
    </source>
</evidence>
<feature type="compositionally biased region" description="Basic and acidic residues" evidence="5">
    <location>
        <begin position="628"/>
        <end position="641"/>
    </location>
</feature>
<dbReference type="PROSITE" id="PS51767">
    <property type="entry name" value="PEPTIDASE_A1"/>
    <property type="match status" value="1"/>
</dbReference>
<dbReference type="EMBL" id="ML987193">
    <property type="protein sequence ID" value="KAF2251484.1"/>
    <property type="molecule type" value="Genomic_DNA"/>
</dbReference>